<sequence>MKEVVLITGANGLIARELSKRLEKEYTVRFLTRKKQHENEFEWNTNAGTIDENALENVSHIIHLAGAGIAEKDGQKKEKRNYIKPGRFRRSSFKSFTKEKSKA</sequence>
<dbReference type="Proteomes" id="UP001463665">
    <property type="component" value="Chromosome"/>
</dbReference>
<dbReference type="EMBL" id="CP154834">
    <property type="protein sequence ID" value="XAO73249.1"/>
    <property type="molecule type" value="Genomic_DNA"/>
</dbReference>
<accession>A0AAU6WKA2</accession>
<evidence type="ECO:0000313" key="2">
    <source>
        <dbReference type="EMBL" id="XAO73249.1"/>
    </source>
</evidence>
<dbReference type="RefSeq" id="WP_345765789.1">
    <property type="nucleotide sequence ID" value="NZ_CP154834.1"/>
</dbReference>
<dbReference type="Pfam" id="PF01370">
    <property type="entry name" value="Epimerase"/>
    <property type="match status" value="1"/>
</dbReference>
<name>A0AAU6WKA2_9FLAO</name>
<protein>
    <submittedName>
        <fullName evidence="2">NAD-dependent epimerase/dehydratase family protein</fullName>
    </submittedName>
</protein>
<dbReference type="Gene3D" id="3.40.50.720">
    <property type="entry name" value="NAD(P)-binding Rossmann-like Domain"/>
    <property type="match status" value="1"/>
</dbReference>
<dbReference type="SUPFAM" id="SSF51735">
    <property type="entry name" value="NAD(P)-binding Rossmann-fold domains"/>
    <property type="match status" value="1"/>
</dbReference>
<gene>
    <name evidence="2" type="ORF">AAFP95_15900</name>
</gene>
<proteinExistence type="predicted"/>
<dbReference type="AlphaFoldDB" id="A0AAU6WKA2"/>
<evidence type="ECO:0000313" key="3">
    <source>
        <dbReference type="Proteomes" id="UP001463665"/>
    </source>
</evidence>
<evidence type="ECO:0000259" key="1">
    <source>
        <dbReference type="Pfam" id="PF01370"/>
    </source>
</evidence>
<feature type="domain" description="NAD-dependent epimerase/dehydratase" evidence="1">
    <location>
        <begin position="5"/>
        <end position="68"/>
    </location>
</feature>
<dbReference type="InterPro" id="IPR036291">
    <property type="entry name" value="NAD(P)-bd_dom_sf"/>
</dbReference>
<dbReference type="InterPro" id="IPR001509">
    <property type="entry name" value="Epimerase_deHydtase"/>
</dbReference>
<keyword evidence="3" id="KW-1185">Reference proteome</keyword>
<reference evidence="2 3" key="1">
    <citation type="submission" date="2024-04" db="EMBL/GenBank/DDBJ databases">
        <title>Genome sequencing and assembly of rice foliar adapted Chryseobacterium endophyticum OsEnb-ALM-A6.</title>
        <authorList>
            <person name="Kumar S."/>
            <person name="Javed M."/>
            <person name="Chouhan V."/>
            <person name="Charishma K."/>
            <person name="Patel A."/>
            <person name="Kumar M."/>
            <person name="Sahu K.P."/>
            <person name="Kumar A."/>
        </authorList>
    </citation>
    <scope>NUCLEOTIDE SEQUENCE [LARGE SCALE GENOMIC DNA]</scope>
    <source>
        <strain evidence="2 3">OsEnb-ALM-A6</strain>
    </source>
</reference>
<organism evidence="2 3">
    <name type="scientific">Chryseobacterium endophyticum</name>
    <dbReference type="NCBI Taxonomy" id="1854762"/>
    <lineage>
        <taxon>Bacteria</taxon>
        <taxon>Pseudomonadati</taxon>
        <taxon>Bacteroidota</taxon>
        <taxon>Flavobacteriia</taxon>
        <taxon>Flavobacteriales</taxon>
        <taxon>Weeksellaceae</taxon>
        <taxon>Chryseobacterium group</taxon>
        <taxon>Chryseobacterium</taxon>
    </lineage>
</organism>